<evidence type="ECO:0000313" key="3">
    <source>
        <dbReference type="Proteomes" id="UP001183388"/>
    </source>
</evidence>
<dbReference type="EMBL" id="JAVREN010000006">
    <property type="protein sequence ID" value="MDT0306477.1"/>
    <property type="molecule type" value="Genomic_DNA"/>
</dbReference>
<dbReference type="InterPro" id="IPR050764">
    <property type="entry name" value="CbbQ/NirQ/NorQ/GpvN"/>
</dbReference>
<dbReference type="InterPro" id="IPR027417">
    <property type="entry name" value="P-loop_NTPase"/>
</dbReference>
<dbReference type="Pfam" id="PF07728">
    <property type="entry name" value="AAA_5"/>
    <property type="match status" value="1"/>
</dbReference>
<dbReference type="Proteomes" id="UP001183388">
    <property type="component" value="Unassembled WGS sequence"/>
</dbReference>
<accession>A0ABU2L4N4</accession>
<proteinExistence type="predicted"/>
<gene>
    <name evidence="2" type="ORF">RM780_05825</name>
</gene>
<dbReference type="InterPro" id="IPR011704">
    <property type="entry name" value="ATPase_dyneun-rel_AAA"/>
</dbReference>
<dbReference type="PANTHER" id="PTHR42759:SF1">
    <property type="entry name" value="MAGNESIUM-CHELATASE SUBUNIT CHLD"/>
    <property type="match status" value="1"/>
</dbReference>
<reference evidence="3" key="1">
    <citation type="submission" date="2023-07" db="EMBL/GenBank/DDBJ databases">
        <title>30 novel species of actinomycetes from the DSMZ collection.</title>
        <authorList>
            <person name="Nouioui I."/>
        </authorList>
    </citation>
    <scope>NUCLEOTIDE SEQUENCE [LARGE SCALE GENOMIC DNA]</scope>
    <source>
        <strain evidence="3">DSM 44917</strain>
    </source>
</reference>
<sequence length="351" mass="37360">MRHEALRELRDGGSEALREVREGTDAALREVRGRTGDALAELGRARAGSAVERLTAESGAKVRGMLDEGRAALLDFALDEAARLFAEPAPPVMEVVLPGTEAIRVTGHRHRVLPDVLRVLDARCHALLVGPAGTGESMMAKQAAEALGLEFQALSLGPTTPMSKIFGYYDADGHYHATPFRRAFEHGGLMPLVELDSGPPGLPAELNQALAIGTCAFADGMVTAHPGFGLVATANTYGTGGDRQDVGRQALDAATLDRFVIVDVPVDEELEERIALAHAPDRQEEAREVVREVRGLRSAAAEKRLPVTFPPHASVDAAKPLQAGADVEQAFQWRVVRGMSDGHRAALGIGS</sequence>
<dbReference type="PANTHER" id="PTHR42759">
    <property type="entry name" value="MOXR FAMILY PROTEIN"/>
    <property type="match status" value="1"/>
</dbReference>
<organism evidence="2 3">
    <name type="scientific">Streptomyces boetiae</name>
    <dbReference type="NCBI Taxonomy" id="3075541"/>
    <lineage>
        <taxon>Bacteria</taxon>
        <taxon>Bacillati</taxon>
        <taxon>Actinomycetota</taxon>
        <taxon>Actinomycetes</taxon>
        <taxon>Kitasatosporales</taxon>
        <taxon>Streptomycetaceae</taxon>
        <taxon>Streptomyces</taxon>
    </lineage>
</organism>
<name>A0ABU2L4N4_9ACTN</name>
<evidence type="ECO:0000259" key="1">
    <source>
        <dbReference type="Pfam" id="PF07728"/>
    </source>
</evidence>
<comment type="caution">
    <text evidence="2">The sequence shown here is derived from an EMBL/GenBank/DDBJ whole genome shotgun (WGS) entry which is preliminary data.</text>
</comment>
<dbReference type="SUPFAM" id="SSF52540">
    <property type="entry name" value="P-loop containing nucleoside triphosphate hydrolases"/>
    <property type="match status" value="1"/>
</dbReference>
<evidence type="ECO:0000313" key="2">
    <source>
        <dbReference type="EMBL" id="MDT0306477.1"/>
    </source>
</evidence>
<dbReference type="RefSeq" id="WP_311629407.1">
    <property type="nucleotide sequence ID" value="NZ_JAVREN010000006.1"/>
</dbReference>
<keyword evidence="3" id="KW-1185">Reference proteome</keyword>
<dbReference type="Gene3D" id="3.40.50.300">
    <property type="entry name" value="P-loop containing nucleotide triphosphate hydrolases"/>
    <property type="match status" value="1"/>
</dbReference>
<feature type="domain" description="ATPase dynein-related AAA" evidence="1">
    <location>
        <begin position="126"/>
        <end position="259"/>
    </location>
</feature>
<protein>
    <submittedName>
        <fullName evidence="2">AAA family ATPase</fullName>
    </submittedName>
</protein>